<dbReference type="Pfam" id="PF00933">
    <property type="entry name" value="Glyco_hydro_3"/>
    <property type="match status" value="1"/>
</dbReference>
<dbReference type="PROSITE" id="PS51820">
    <property type="entry name" value="PA14"/>
    <property type="match status" value="1"/>
</dbReference>
<dbReference type="PRINTS" id="PR00133">
    <property type="entry name" value="GLHYDRLASE3"/>
</dbReference>
<evidence type="ECO:0000256" key="6">
    <source>
        <dbReference type="ARBA" id="ARBA00023277"/>
    </source>
</evidence>
<dbReference type="SMART" id="SM00758">
    <property type="entry name" value="PA14"/>
    <property type="match status" value="1"/>
</dbReference>
<dbReference type="InterPro" id="IPR002772">
    <property type="entry name" value="Glyco_hydro_3_C"/>
</dbReference>
<evidence type="ECO:0000256" key="5">
    <source>
        <dbReference type="ARBA" id="ARBA00023180"/>
    </source>
</evidence>
<dbReference type="InterPro" id="IPR036881">
    <property type="entry name" value="Glyco_hydro_3_C_sf"/>
</dbReference>
<evidence type="ECO:0000256" key="9">
    <source>
        <dbReference type="RuleBase" id="RU361161"/>
    </source>
</evidence>
<evidence type="ECO:0000256" key="3">
    <source>
        <dbReference type="ARBA" id="ARBA00005336"/>
    </source>
</evidence>
<dbReference type="Pfam" id="PF14310">
    <property type="entry name" value="Fn3-like"/>
    <property type="match status" value="1"/>
</dbReference>
<comment type="pathway">
    <text evidence="2 9">Glycan metabolism; cellulose degradation.</text>
</comment>
<evidence type="ECO:0000256" key="8">
    <source>
        <dbReference type="ARBA" id="ARBA00023326"/>
    </source>
</evidence>
<dbReference type="Pfam" id="PF01915">
    <property type="entry name" value="Glyco_hydro_3_C"/>
    <property type="match status" value="1"/>
</dbReference>
<comment type="catalytic activity">
    <reaction evidence="1 9">
        <text>Hydrolysis of terminal, non-reducing beta-D-glucosyl residues with release of beta-D-glucose.</text>
        <dbReference type="EC" id="3.2.1.21"/>
    </reaction>
</comment>
<keyword evidence="5" id="KW-0325">Glycoprotein</keyword>
<keyword evidence="6 9" id="KW-0119">Carbohydrate metabolism</keyword>
<accession>A0AA40FC38</accession>
<dbReference type="AlphaFoldDB" id="A0AA40FC38"/>
<evidence type="ECO:0000313" key="11">
    <source>
        <dbReference type="EMBL" id="KAK0754976.1"/>
    </source>
</evidence>
<dbReference type="InterPro" id="IPR050288">
    <property type="entry name" value="Cellulose_deg_GH3"/>
</dbReference>
<dbReference type="FunFam" id="2.60.40.10:FF:000495">
    <property type="entry name" value="Periplasmic beta-glucosidase"/>
    <property type="match status" value="1"/>
</dbReference>
<dbReference type="Proteomes" id="UP001172155">
    <property type="component" value="Unassembled WGS sequence"/>
</dbReference>
<dbReference type="Gene3D" id="2.60.120.260">
    <property type="entry name" value="Galactose-binding domain-like"/>
    <property type="match status" value="1"/>
</dbReference>
<dbReference type="InterPro" id="IPR017853">
    <property type="entry name" value="GH"/>
</dbReference>
<dbReference type="Pfam" id="PF07691">
    <property type="entry name" value="PA14"/>
    <property type="match status" value="1"/>
</dbReference>
<dbReference type="SUPFAM" id="SSF51445">
    <property type="entry name" value="(Trans)glycosidases"/>
    <property type="match status" value="1"/>
</dbReference>
<dbReference type="PROSITE" id="PS00775">
    <property type="entry name" value="GLYCOSYL_HYDROL_F3"/>
    <property type="match status" value="1"/>
</dbReference>
<dbReference type="EMBL" id="JAUKUD010000001">
    <property type="protein sequence ID" value="KAK0754976.1"/>
    <property type="molecule type" value="Genomic_DNA"/>
</dbReference>
<evidence type="ECO:0000256" key="2">
    <source>
        <dbReference type="ARBA" id="ARBA00004987"/>
    </source>
</evidence>
<evidence type="ECO:0000259" key="10">
    <source>
        <dbReference type="PROSITE" id="PS51820"/>
    </source>
</evidence>
<dbReference type="SUPFAM" id="SSF52279">
    <property type="entry name" value="Beta-D-glucan exohydrolase, C-terminal domain"/>
    <property type="match status" value="1"/>
</dbReference>
<evidence type="ECO:0000313" key="12">
    <source>
        <dbReference type="Proteomes" id="UP001172155"/>
    </source>
</evidence>
<keyword evidence="7 9" id="KW-0326">Glycosidase</keyword>
<dbReference type="InterPro" id="IPR011658">
    <property type="entry name" value="PA14_dom"/>
</dbReference>
<dbReference type="GO" id="GO:0009251">
    <property type="term" value="P:glucan catabolic process"/>
    <property type="evidence" value="ECO:0007669"/>
    <property type="project" value="TreeGrafter"/>
</dbReference>
<dbReference type="PANTHER" id="PTHR42715">
    <property type="entry name" value="BETA-GLUCOSIDASE"/>
    <property type="match status" value="1"/>
</dbReference>
<gene>
    <name evidence="11" type="ORF">B0T18DRAFT_315238</name>
</gene>
<evidence type="ECO:0000256" key="7">
    <source>
        <dbReference type="ARBA" id="ARBA00023295"/>
    </source>
</evidence>
<dbReference type="PANTHER" id="PTHR42715:SF27">
    <property type="entry name" value="BETA-GLUCOSIDASE-RELATED"/>
    <property type="match status" value="1"/>
</dbReference>
<dbReference type="GO" id="GO:0008422">
    <property type="term" value="F:beta-glucosidase activity"/>
    <property type="evidence" value="ECO:0007669"/>
    <property type="project" value="UniProtKB-EC"/>
</dbReference>
<dbReference type="SMART" id="SM01217">
    <property type="entry name" value="Fn3_like"/>
    <property type="match status" value="1"/>
</dbReference>
<sequence length="832" mass="89152">MADIDIDAVLAKLSISEKVDLLSGIDMWHTHPLPAHSIPSIRVSDGPNGVRGTRFFNGIPAACFPCGTALGATFNVPLLRAAGAAMGNEARAKGAHCILGPTINMQRSPVGGRGFESLGEDPVLSGLGAAALVNGIQSTGVQATLKHWVCNDQEDRRNAVQAVVTKRALREVYAMPFQIAVRESEPGAVMTGYNGVNGTWCSEDRGLLEGVLRGEWGWKGMIMSDWWGTYSTREAAKAGLDLEMPGPARFRGELLKFNVNTDKVLRHELDERVRAVLRFVKACAGANVSDVEGTADTPETAALLRKIGAESLVLLKNEAGVLPLKKDKKTVVIGPNAKVATYHGGGSASLAAYYAITPFDGIASKLAETPAYAVGCYSHKMLPLIGPQLLTGDSQPGMTMRVFNEPPSTADRAAVDSLVLTKTEMHLVDYTNPALAGATWYGEFTGDLVADFTGEYEFGLVVCGTAKLFVEEKLVIDNETAQRQGTAFFNSATVEETGRIPVVEGQTYRVRVEFGSAETSPLPGISAAINGGGCLRIGGCRVIDAKEEIARAVELAKDAEQVVVCAGLNADWETEGHDRESMGLPGHMDEMIAAVTAANANTVVVVQSGTPVAMPWVEGTKALVQAWYGGNETGNAIADVLFGDVNPSGKLSLSFPKKLSDNPAFLNFKAEGGRTLYGEDVYIGYRYYEFADREVLFPFGHGLSFTTFEFEGLEVAEKDGKVTVGLTVKNTGATKGQEVVQVYVKPPKQAVNRPVKELKGFAKVELDAGQSEKVTVEIETKYAASYWDEFRDQFCAEAGEYEVIAANSSQVKEGQSLKGTFSVGETLWWLGV</sequence>
<dbReference type="Gene3D" id="2.60.40.10">
    <property type="entry name" value="Immunoglobulins"/>
    <property type="match status" value="1"/>
</dbReference>
<comment type="caution">
    <text evidence="11">The sequence shown here is derived from an EMBL/GenBank/DDBJ whole genome shotgun (WGS) entry which is preliminary data.</text>
</comment>
<dbReference type="InterPro" id="IPR013783">
    <property type="entry name" value="Ig-like_fold"/>
</dbReference>
<dbReference type="Gene3D" id="3.20.20.300">
    <property type="entry name" value="Glycoside hydrolase, family 3, N-terminal domain"/>
    <property type="match status" value="1"/>
</dbReference>
<reference evidence="11" key="1">
    <citation type="submission" date="2023-06" db="EMBL/GenBank/DDBJ databases">
        <title>Genome-scale phylogeny and comparative genomics of the fungal order Sordariales.</title>
        <authorList>
            <consortium name="Lawrence Berkeley National Laboratory"/>
            <person name="Hensen N."/>
            <person name="Bonometti L."/>
            <person name="Westerberg I."/>
            <person name="Brannstrom I.O."/>
            <person name="Guillou S."/>
            <person name="Cros-Aarteil S."/>
            <person name="Calhoun S."/>
            <person name="Haridas S."/>
            <person name="Kuo A."/>
            <person name="Mondo S."/>
            <person name="Pangilinan J."/>
            <person name="Riley R."/>
            <person name="LaButti K."/>
            <person name="Andreopoulos B."/>
            <person name="Lipzen A."/>
            <person name="Chen C."/>
            <person name="Yanf M."/>
            <person name="Daum C."/>
            <person name="Ng V."/>
            <person name="Clum A."/>
            <person name="Steindorff A."/>
            <person name="Ohm R."/>
            <person name="Martin F."/>
            <person name="Silar P."/>
            <person name="Natvig D."/>
            <person name="Lalanne C."/>
            <person name="Gautier V."/>
            <person name="Ament-velasquez S.L."/>
            <person name="Kruys A."/>
            <person name="Hutchinson M.I."/>
            <person name="Powell A.J."/>
            <person name="Barry K."/>
            <person name="Miller A.N."/>
            <person name="Grigoriev I.V."/>
            <person name="Debuchy R."/>
            <person name="Gladieux P."/>
            <person name="Thoren M.H."/>
            <person name="Johannesson H."/>
        </authorList>
    </citation>
    <scope>NUCLEOTIDE SEQUENCE</scope>
    <source>
        <strain evidence="11">SMH3187-1</strain>
    </source>
</reference>
<dbReference type="EC" id="3.2.1.21" evidence="9"/>
<protein>
    <recommendedName>
        <fullName evidence="9">beta-glucosidase</fullName>
        <ecNumber evidence="9">3.2.1.21</ecNumber>
    </recommendedName>
</protein>
<comment type="similarity">
    <text evidence="3 9">Belongs to the glycosyl hydrolase 3 family.</text>
</comment>
<evidence type="ECO:0000256" key="1">
    <source>
        <dbReference type="ARBA" id="ARBA00000448"/>
    </source>
</evidence>
<dbReference type="InterPro" id="IPR019800">
    <property type="entry name" value="Glyco_hydro_3_AS"/>
</dbReference>
<evidence type="ECO:0000256" key="4">
    <source>
        <dbReference type="ARBA" id="ARBA00022801"/>
    </source>
</evidence>
<organism evidence="11 12">
    <name type="scientific">Schizothecium vesticola</name>
    <dbReference type="NCBI Taxonomy" id="314040"/>
    <lineage>
        <taxon>Eukaryota</taxon>
        <taxon>Fungi</taxon>
        <taxon>Dikarya</taxon>
        <taxon>Ascomycota</taxon>
        <taxon>Pezizomycotina</taxon>
        <taxon>Sordariomycetes</taxon>
        <taxon>Sordariomycetidae</taxon>
        <taxon>Sordariales</taxon>
        <taxon>Schizotheciaceae</taxon>
        <taxon>Schizothecium</taxon>
    </lineage>
</organism>
<keyword evidence="8 9" id="KW-0624">Polysaccharide degradation</keyword>
<dbReference type="Gene3D" id="3.40.50.1700">
    <property type="entry name" value="Glycoside hydrolase family 3 C-terminal domain"/>
    <property type="match status" value="1"/>
</dbReference>
<feature type="domain" description="PA14" evidence="10">
    <location>
        <begin position="393"/>
        <end position="553"/>
    </location>
</feature>
<proteinExistence type="inferred from homology"/>
<name>A0AA40FC38_9PEZI</name>
<dbReference type="InterPro" id="IPR037524">
    <property type="entry name" value="PA14/GLEYA"/>
</dbReference>
<dbReference type="InterPro" id="IPR036962">
    <property type="entry name" value="Glyco_hydro_3_N_sf"/>
</dbReference>
<keyword evidence="4 9" id="KW-0378">Hydrolase</keyword>
<keyword evidence="12" id="KW-1185">Reference proteome</keyword>
<dbReference type="InterPro" id="IPR026891">
    <property type="entry name" value="Fn3-like"/>
</dbReference>
<dbReference type="InterPro" id="IPR001764">
    <property type="entry name" value="Glyco_hydro_3_N"/>
</dbReference>